<keyword evidence="3" id="KW-0227">DNA damage</keyword>
<keyword evidence="2" id="KW-0678">Repressor</keyword>
<proteinExistence type="predicted"/>
<evidence type="ECO:0000259" key="13">
    <source>
        <dbReference type="PROSITE" id="PS51138"/>
    </source>
</evidence>
<dbReference type="InterPro" id="IPR005491">
    <property type="entry name" value="ENT_dom"/>
</dbReference>
<evidence type="ECO:0000313" key="14">
    <source>
        <dbReference type="Proteomes" id="UP000515126"/>
    </source>
</evidence>
<dbReference type="Gene3D" id="1.10.1240.40">
    <property type="entry name" value="ENT domain"/>
    <property type="match status" value="1"/>
</dbReference>
<keyword evidence="8" id="KW-0539">Nucleus</keyword>
<feature type="region of interest" description="Disordered" evidence="12">
    <location>
        <begin position="660"/>
        <end position="700"/>
    </location>
</feature>
<gene>
    <name evidence="15" type="primary">Emsy</name>
</gene>
<dbReference type="RefSeq" id="XP_029335181.1">
    <property type="nucleotide sequence ID" value="XM_029479321.1"/>
</dbReference>
<feature type="compositionally biased region" description="Acidic residues" evidence="12">
    <location>
        <begin position="1088"/>
        <end position="1107"/>
    </location>
</feature>
<evidence type="ECO:0000256" key="12">
    <source>
        <dbReference type="SAM" id="MobiDB-lite"/>
    </source>
</evidence>
<evidence type="ECO:0000313" key="15">
    <source>
        <dbReference type="RefSeq" id="XP_029335181.1"/>
    </source>
</evidence>
<dbReference type="InterPro" id="IPR033482">
    <property type="entry name" value="EMSY"/>
</dbReference>
<evidence type="ECO:0000256" key="4">
    <source>
        <dbReference type="ARBA" id="ARBA00022853"/>
    </source>
</evidence>
<feature type="compositionally biased region" description="Polar residues" evidence="12">
    <location>
        <begin position="1109"/>
        <end position="1119"/>
    </location>
</feature>
<keyword evidence="14" id="KW-1185">Reference proteome</keyword>
<evidence type="ECO:0000256" key="1">
    <source>
        <dbReference type="ARBA" id="ARBA00004123"/>
    </source>
</evidence>
<dbReference type="PROSITE" id="PS51138">
    <property type="entry name" value="ENT"/>
    <property type="match status" value="1"/>
</dbReference>
<feature type="region of interest" description="Disordered" evidence="12">
    <location>
        <begin position="145"/>
        <end position="179"/>
    </location>
</feature>
<evidence type="ECO:0000256" key="8">
    <source>
        <dbReference type="ARBA" id="ARBA00023242"/>
    </source>
</evidence>
<evidence type="ECO:0000256" key="9">
    <source>
        <dbReference type="ARBA" id="ARBA00058051"/>
    </source>
</evidence>
<dbReference type="Proteomes" id="UP000515126">
    <property type="component" value="Chromosome 7"/>
</dbReference>
<organism evidence="14 15">
    <name type="scientific">Mus caroli</name>
    <name type="common">Ryukyu mouse</name>
    <name type="synonym">Ricefield mouse</name>
    <dbReference type="NCBI Taxonomy" id="10089"/>
    <lineage>
        <taxon>Eukaryota</taxon>
        <taxon>Metazoa</taxon>
        <taxon>Chordata</taxon>
        <taxon>Craniata</taxon>
        <taxon>Vertebrata</taxon>
        <taxon>Euteleostomi</taxon>
        <taxon>Mammalia</taxon>
        <taxon>Eutheria</taxon>
        <taxon>Euarchontoglires</taxon>
        <taxon>Glires</taxon>
        <taxon>Rodentia</taxon>
        <taxon>Myomorpha</taxon>
        <taxon>Muroidea</taxon>
        <taxon>Muridae</taxon>
        <taxon>Murinae</taxon>
        <taxon>Mus</taxon>
        <taxon>Mus</taxon>
    </lineage>
</organism>
<comment type="subunit">
    <text evidence="10">Homodimer. Interacts with the transactivation domain of BRCA2. Interacts with CBX1 (via chromoshadow domain). Interacts with ZMYND11. Does not interact with CBX3 or CBX5. Component of a nuclear receptor-mediated transcription complex composed of at least ZNF335, CCAR2 and EMSY; the complex stimulates the transcription of nuclear receptor target genes such as SOX9 and HOXA1. Within the complex interacts with CCAR2 and ZNF335. Components of this complex may associate with components of a histone methylation complex to form a complex at least composed of ZNF335, HCFC1, CCAR2, EMSY, MKI67, RBBP5, ASH2L and WDR5. Within this complex, interacts with ASH2L and RBBP5.</text>
</comment>
<evidence type="ECO:0000256" key="2">
    <source>
        <dbReference type="ARBA" id="ARBA00022491"/>
    </source>
</evidence>
<evidence type="ECO:0000256" key="5">
    <source>
        <dbReference type="ARBA" id="ARBA00023015"/>
    </source>
</evidence>
<evidence type="ECO:0000256" key="3">
    <source>
        <dbReference type="ARBA" id="ARBA00022763"/>
    </source>
</evidence>
<feature type="region of interest" description="Disordered" evidence="12">
    <location>
        <begin position="1085"/>
        <end position="1119"/>
    </location>
</feature>
<dbReference type="AlphaFoldDB" id="A0A6P7RDH1"/>
<feature type="compositionally biased region" description="Low complexity" evidence="12">
    <location>
        <begin position="364"/>
        <end position="406"/>
    </location>
</feature>
<feature type="region of interest" description="Disordered" evidence="12">
    <location>
        <begin position="1036"/>
        <end position="1056"/>
    </location>
</feature>
<dbReference type="Pfam" id="PF03735">
    <property type="entry name" value="ENT"/>
    <property type="match status" value="1"/>
</dbReference>
<dbReference type="GO" id="GO:0006325">
    <property type="term" value="P:chromatin organization"/>
    <property type="evidence" value="ECO:0007669"/>
    <property type="project" value="UniProtKB-KW"/>
</dbReference>
<dbReference type="SMART" id="SM01191">
    <property type="entry name" value="ENT"/>
    <property type="match status" value="1"/>
</dbReference>
<reference evidence="15" key="1">
    <citation type="submission" date="2025-08" db="UniProtKB">
        <authorList>
            <consortium name="RefSeq"/>
        </authorList>
    </citation>
    <scope>IDENTIFICATION</scope>
</reference>
<protein>
    <recommendedName>
        <fullName evidence="11">BRCA2-interacting transcriptional repressor EMSY</fullName>
    </recommendedName>
</protein>
<keyword evidence="5" id="KW-0805">Transcription regulation</keyword>
<dbReference type="PANTHER" id="PTHR16500:SF3">
    <property type="entry name" value="BRCA2-INTERACTING TRANSCRIPTIONAL REPRESSOR EMSY"/>
    <property type="match status" value="1"/>
</dbReference>
<evidence type="ECO:0000256" key="11">
    <source>
        <dbReference type="ARBA" id="ARBA00073247"/>
    </source>
</evidence>
<dbReference type="GO" id="GO:0005654">
    <property type="term" value="C:nucleoplasm"/>
    <property type="evidence" value="ECO:0007669"/>
    <property type="project" value="TreeGrafter"/>
</dbReference>
<dbReference type="InterPro" id="IPR036142">
    <property type="entry name" value="ENT_dom-like_sf"/>
</dbReference>
<keyword evidence="4" id="KW-0156">Chromatin regulator</keyword>
<feature type="region of interest" description="Disordered" evidence="12">
    <location>
        <begin position="364"/>
        <end position="407"/>
    </location>
</feature>
<evidence type="ECO:0000256" key="10">
    <source>
        <dbReference type="ARBA" id="ARBA00064602"/>
    </source>
</evidence>
<feature type="compositionally biased region" description="Polar residues" evidence="12">
    <location>
        <begin position="660"/>
        <end position="671"/>
    </location>
</feature>
<dbReference type="GO" id="GO:0006355">
    <property type="term" value="P:regulation of DNA-templated transcription"/>
    <property type="evidence" value="ECO:0007669"/>
    <property type="project" value="InterPro"/>
</dbReference>
<dbReference type="PANTHER" id="PTHR16500">
    <property type="entry name" value="BRCA2-INTERACTING TRANSCRIPTIONAL REPRESSOR EMSY"/>
    <property type="match status" value="1"/>
</dbReference>
<dbReference type="GeneID" id="110297866"/>
<evidence type="ECO:0000256" key="7">
    <source>
        <dbReference type="ARBA" id="ARBA00023204"/>
    </source>
</evidence>
<dbReference type="FunFam" id="1.10.1240.40:FF:000001">
    <property type="entry name" value="BRCA2-interacting transcriptional repressor EMSY isoform X1"/>
    <property type="match status" value="1"/>
</dbReference>
<dbReference type="CTD" id="56946"/>
<comment type="subcellular location">
    <subcellularLocation>
        <location evidence="1">Nucleus</location>
    </subcellularLocation>
</comment>
<keyword evidence="7" id="KW-0234">DNA repair</keyword>
<accession>A0A6P7RDH1</accession>
<sequence length="1119" mass="120226">MPVVWPTLLDLSRDECKRILRKLELEAYAGVISALRAQGDLTKEKKDLLGELSKVLSISTERHRAEVRRAVNDERLTTIAHKMNLSLYLGERPSYSMSGPNSSSEWSIEGRRLVPLMPRLVPQTAFTVTANAVANAAVQHNASLPVPAETASKDGVSCSDEDEKPRKRRRTNSSSSSPVVLKEVPKAVVPVSKTITVPVSGSPKMSNIMQSIANSLPPHMSPVKITFTKPSTQTTNTTTQKVIIVTTSPSSTFVPNILSKSHNYAAVTKLVPTSVIASTTQKPPVVITASQASLVTSSSNGNSSSTSSPISSTVAVTTVVSSTPSVVMSTVAQGVSTSAIKVASTRLPSPKSLVSGPTQILAQFPKQHQQSPKQQLQQVQQQTQQPVAQPSSVSQQQQPQQSALPPGIKPTIQIKQESGVKIITQQVQPSKILPKPVTATLPTSSNSPIMVVSSNGAIMTTKLVTTPTGTQATYTRPAVSPSLGRVATAPGAATYMKTTSGSIITVVPKSLATLGGKIISSNIVSGTTTKITTIPMTSKPNVIVVQKTTGKGTTIQGLPGKNVVTTLLNAGGEKTLQTVPTGAKPAIITATRPITKMIVTQPKGIGSTVQPAAKIIPTKIVYGQQGKTQVLIKPKPVTFQATVVSEQTRQLVTETLQQASRVADASNSSAQEGKEEPQGYTDSSSSSTESSQSSQDSQPVVHVIASRRQDWSEHEIAMETSPTIIYQDVSSESQSATSTIKALLELQQTTVKEKLESKPRQPTIDLSQMAVPIQMTQEKRHSPESPSIAVVESELVAEYITTERTDEGTEGAFPLVVSHRSQPQQPSQPQRTLLQHVAQSQTATQTSVVVKSIPASSPGAITHIMQQALSSHTAFTKHSEELGTEEGEVEEMDTLDPQTGLFYRSALTQSQSTKQQKLSQPQLEQTQLQVKTLQCFQSKQKQTIHLQADQLQHRLTQMPQLSIRHQKLNPLQQEQAQPKPDAQHTQHTVVAKDRQLPTLMAQPPQTVVQVLAVKTTQQLPKLQQAPNQPKIYVQPQTPQSQMALPSSSEKQPTSQAIPQYAIPCHSSSNVVVEPSGLLELNNFTSQQLDDDETAMEQDIDSSTEDGTEPSPSQSAVERS</sequence>
<feature type="compositionally biased region" description="Low complexity" evidence="12">
    <location>
        <begin position="681"/>
        <end position="698"/>
    </location>
</feature>
<dbReference type="GO" id="GO:0006281">
    <property type="term" value="P:DNA repair"/>
    <property type="evidence" value="ECO:0007669"/>
    <property type="project" value="UniProtKB-KW"/>
</dbReference>
<comment type="function">
    <text evidence="9">Regulator which is able to repress transcription, possibly via its interaction with a multiprotein chromatin remodeling complex that modifies the chromatin. Its interaction with BRCA2 suggests that it may play a central role in the DNA repair function of BRCA2. Mediates ligand-dependent transcriptional activation by nuclear hormone receptors.</text>
</comment>
<feature type="domain" description="ENT" evidence="13">
    <location>
        <begin position="16"/>
        <end position="114"/>
    </location>
</feature>
<dbReference type="SUPFAM" id="SSF158639">
    <property type="entry name" value="ENT-like"/>
    <property type="match status" value="1"/>
</dbReference>
<evidence type="ECO:0000256" key="6">
    <source>
        <dbReference type="ARBA" id="ARBA00023163"/>
    </source>
</evidence>
<name>A0A6P7RDH1_MUSCR</name>
<keyword evidence="6" id="KW-0804">Transcription</keyword>